<dbReference type="OrthoDB" id="4033880at2759"/>
<feature type="domain" description="Telomere length regulation protein conserved" evidence="2">
    <location>
        <begin position="582"/>
        <end position="696"/>
    </location>
</feature>
<dbReference type="AlphaFoldDB" id="A0A9R1U9I9"/>
<dbReference type="PANTHER" id="PTHR15830">
    <property type="entry name" value="TELOMERE LENGTH REGULATION PROTEIN TEL2 FAMILY MEMBER"/>
    <property type="match status" value="1"/>
</dbReference>
<comment type="similarity">
    <text evidence="1">Belongs to the TEL2 family.</text>
</comment>
<dbReference type="GeneID" id="105272075"/>
<dbReference type="KEGG" id="fas:105272075"/>
<dbReference type="InterPro" id="IPR019337">
    <property type="entry name" value="Telomere_length_regulation_dom"/>
</dbReference>
<keyword evidence="3" id="KW-1185">Reference proteome</keyword>
<dbReference type="GO" id="GO:0042162">
    <property type="term" value="F:telomeric DNA binding"/>
    <property type="evidence" value="ECO:0007669"/>
    <property type="project" value="TreeGrafter"/>
</dbReference>
<dbReference type="GO" id="GO:0051083">
    <property type="term" value="P:'de novo' cotranslational protein folding"/>
    <property type="evidence" value="ECO:0007669"/>
    <property type="project" value="TreeGrafter"/>
</dbReference>
<gene>
    <name evidence="4" type="primary">LOC105272075</name>
</gene>
<accession>A0A9R1U9I9</accession>
<protein>
    <submittedName>
        <fullName evidence="4">Telomere length regulation protein TEL2 homolog isoform X1</fullName>
    </submittedName>
</protein>
<evidence type="ECO:0000313" key="3">
    <source>
        <dbReference type="Proteomes" id="UP000694866"/>
    </source>
</evidence>
<dbReference type="PANTHER" id="PTHR15830:SF10">
    <property type="entry name" value="TELOMERE LENGTH REGULATION PROTEIN TEL2 HOMOLOG"/>
    <property type="match status" value="1"/>
</dbReference>
<evidence type="ECO:0000313" key="4">
    <source>
        <dbReference type="RefSeq" id="XP_011312263.1"/>
    </source>
</evidence>
<dbReference type="Pfam" id="PF10193">
    <property type="entry name" value="Telomere_reg-2"/>
    <property type="match status" value="1"/>
</dbReference>
<name>A0A9R1U9I9_9HYME</name>
<dbReference type="Proteomes" id="UP000694866">
    <property type="component" value="Unplaced"/>
</dbReference>
<reference evidence="4" key="1">
    <citation type="submission" date="2025-08" db="UniProtKB">
        <authorList>
            <consortium name="RefSeq"/>
        </authorList>
    </citation>
    <scope>IDENTIFICATION</scope>
    <source>
        <strain evidence="4">USDA-PBARC FA_bdor</strain>
        <tissue evidence="4">Whole organism</tissue>
    </source>
</reference>
<dbReference type="GO" id="GO:0005829">
    <property type="term" value="C:cytosol"/>
    <property type="evidence" value="ECO:0007669"/>
    <property type="project" value="TreeGrafter"/>
</dbReference>
<evidence type="ECO:0000256" key="1">
    <source>
        <dbReference type="ARBA" id="ARBA00006133"/>
    </source>
</evidence>
<evidence type="ECO:0000259" key="2">
    <source>
        <dbReference type="Pfam" id="PF10193"/>
    </source>
</evidence>
<proteinExistence type="inferred from homology"/>
<dbReference type="GO" id="GO:0051879">
    <property type="term" value="F:Hsp90 protein binding"/>
    <property type="evidence" value="ECO:0007669"/>
    <property type="project" value="TreeGrafter"/>
</dbReference>
<sequence length="952" mass="109389">MEEIKVIINLDNNYKSASVEGKQMEEAGKQLLITLTSLNSVNRQEILEVLEIDIGQYTKFLPKSISRKSNTEDENEGNINELLYGKIIRTFLSTFNDNFGLLTDNMISCVENLLIVTGSNFFMLHELLISISEYFKQSTNEESMKFYNSILDKVLKSEALSSSIISACEMRNVSKWEQEEYEKSRQDYIQILISLPSKVANKMKDQVPETFSINNYSTIISFQIVRAMLYLHEELNTHPTVLDLRIISSLISKGFLNFGAKNFSDLIKIMISWCLEDENSLNYMVHDILDNITRAAIPFMTILLLENIENPRDVEKVFQGLMAHDHWKFILTKKMLFFSYFNNDKIIINLINCLFSNGAEEYLTESIIKLLDIWGGRSAINHSTLEHHEYITKIILLSMKKLSRKLRPFEKDSIQELLFSGVAAHLENMQVEIRAIGMITGELIVNYLNEDSTARLKYDYDSMPQAGATIVCKIKEFWSEKCEECHGFSSSITAEQLITNLGVKSSITWKEEKNAKAIYLDREIVKTPKDSYHEDVNDFNEKESENEVYSSNDVTENSLDSDDDLIPYDMSNDRKSFENIQPLYLRQLKENLFNLSDNADPTLFSESLQCSEKLILSQLSNDDPSFALELLKMFSKLTEISYVDNFDTLKFRACVAITKIHPKLSAEYLCEEFHAPIGSHSVNDRIFFLRVLAETARELSKIIANEKHEDKIINNTDQCNRRLVSKPISLLLNSEIGKKIETLYDDDFEISSHLDNQSLIRVEESRNIISQRIQLQTKIFAHSSEFNSRGKTTTISLNKFNDVASYFFYPLLYGIQTSGENVFHSPKHFEDHGNLLLMNFIKTLSIIMISAENCIIAPKMAREILEFAWTMRFHEQAMVRCSIIECIAAVIVTVQKSHITGEIFDLLLELRIWLMDMSEESSRGDPHAQCKSAARNVISLINSLFPSFHCNV</sequence>
<dbReference type="RefSeq" id="XP_011312263.1">
    <property type="nucleotide sequence ID" value="XM_011313961.1"/>
</dbReference>
<organism evidence="3 4">
    <name type="scientific">Fopius arisanus</name>
    <dbReference type="NCBI Taxonomy" id="64838"/>
    <lineage>
        <taxon>Eukaryota</taxon>
        <taxon>Metazoa</taxon>
        <taxon>Ecdysozoa</taxon>
        <taxon>Arthropoda</taxon>
        <taxon>Hexapoda</taxon>
        <taxon>Insecta</taxon>
        <taxon>Pterygota</taxon>
        <taxon>Neoptera</taxon>
        <taxon>Endopterygota</taxon>
        <taxon>Hymenoptera</taxon>
        <taxon>Apocrita</taxon>
        <taxon>Ichneumonoidea</taxon>
        <taxon>Braconidae</taxon>
        <taxon>Opiinae</taxon>
        <taxon>Fopius</taxon>
    </lineage>
</organism>
<dbReference type="InterPro" id="IPR038528">
    <property type="entry name" value="TEL2_C_sf"/>
</dbReference>
<dbReference type="Gene3D" id="1.25.40.720">
    <property type="entry name" value="Telomere length regulation protein 2, C-terminal domain"/>
    <property type="match status" value="2"/>
</dbReference>
<dbReference type="InterPro" id="IPR051970">
    <property type="entry name" value="TEL2_Regulation"/>
</dbReference>